<dbReference type="Pfam" id="PF01041">
    <property type="entry name" value="DegT_DnrJ_EryC1"/>
    <property type="match status" value="1"/>
</dbReference>
<keyword evidence="2 3" id="KW-0663">Pyridoxal phosphate</keyword>
<dbReference type="Proteomes" id="UP000077603">
    <property type="component" value="Chromosome"/>
</dbReference>
<dbReference type="InterPro" id="IPR015424">
    <property type="entry name" value="PyrdxlP-dep_Trfase"/>
</dbReference>
<protein>
    <submittedName>
        <fullName evidence="4">Aminotransferase DegT</fullName>
    </submittedName>
</protein>
<evidence type="ECO:0000313" key="5">
    <source>
        <dbReference type="Proteomes" id="UP000077603"/>
    </source>
</evidence>
<keyword evidence="5" id="KW-1185">Reference proteome</keyword>
<dbReference type="SUPFAM" id="SSF53383">
    <property type="entry name" value="PLP-dependent transferases"/>
    <property type="match status" value="1"/>
</dbReference>
<feature type="active site" description="Proton acceptor" evidence="1">
    <location>
        <position position="193"/>
    </location>
</feature>
<dbReference type="InterPro" id="IPR015421">
    <property type="entry name" value="PyrdxlP-dep_Trfase_major"/>
</dbReference>
<evidence type="ECO:0000256" key="2">
    <source>
        <dbReference type="PIRSR" id="PIRSR000390-2"/>
    </source>
</evidence>
<evidence type="ECO:0000256" key="1">
    <source>
        <dbReference type="PIRSR" id="PIRSR000390-1"/>
    </source>
</evidence>
<dbReference type="GO" id="GO:0008483">
    <property type="term" value="F:transaminase activity"/>
    <property type="evidence" value="ECO:0007669"/>
    <property type="project" value="UniProtKB-KW"/>
</dbReference>
<dbReference type="PANTHER" id="PTHR30244:SF42">
    <property type="entry name" value="UDP-2-ACETAMIDO-2-DEOXY-3-OXO-D-GLUCURONATE AMINOTRANSFERASE"/>
    <property type="match status" value="1"/>
</dbReference>
<reference evidence="4 5" key="1">
    <citation type="journal article" date="2014" name="Genome Announc.">
        <title>Genome Sequence of a Promising Hydrogen-Producing Facultative Anaerobic Bacterium, Brevundimonas naejangsanensis Strain B1.</title>
        <authorList>
            <person name="Su H."/>
            <person name="Zhang T."/>
            <person name="Bao M."/>
            <person name="Jiang Y."/>
            <person name="Wang Y."/>
            <person name="Tan T."/>
        </authorList>
    </citation>
    <scope>NUCLEOTIDE SEQUENCE [LARGE SCALE GENOMIC DNA]</scope>
    <source>
        <strain evidence="4 5">B1</strain>
    </source>
</reference>
<dbReference type="PANTHER" id="PTHR30244">
    <property type="entry name" value="TRANSAMINASE"/>
    <property type="match status" value="1"/>
</dbReference>
<evidence type="ECO:0000313" key="4">
    <source>
        <dbReference type="EMBL" id="ANF53872.1"/>
    </source>
</evidence>
<dbReference type="EMBL" id="CP015614">
    <property type="protein sequence ID" value="ANF53872.1"/>
    <property type="molecule type" value="Genomic_DNA"/>
</dbReference>
<name>A0A172Y3Y9_9CAUL</name>
<dbReference type="GO" id="GO:0000271">
    <property type="term" value="P:polysaccharide biosynthetic process"/>
    <property type="evidence" value="ECO:0007669"/>
    <property type="project" value="TreeGrafter"/>
</dbReference>
<dbReference type="AlphaFoldDB" id="A0A172Y3Y9"/>
<keyword evidence="4" id="KW-0808">Transferase</keyword>
<comment type="similarity">
    <text evidence="3">Belongs to the DegT/DnrJ/EryC1 family.</text>
</comment>
<dbReference type="PIRSF" id="PIRSF000390">
    <property type="entry name" value="PLP_StrS"/>
    <property type="match status" value="1"/>
</dbReference>
<dbReference type="InterPro" id="IPR015422">
    <property type="entry name" value="PyrdxlP-dep_Trfase_small"/>
</dbReference>
<feature type="modified residue" description="N6-(pyridoxal phosphate)lysine" evidence="2">
    <location>
        <position position="193"/>
    </location>
</feature>
<dbReference type="Gene3D" id="3.90.1150.10">
    <property type="entry name" value="Aspartate Aminotransferase, domain 1"/>
    <property type="match status" value="1"/>
</dbReference>
<gene>
    <name evidence="4" type="ORF">DA69_03370</name>
</gene>
<evidence type="ECO:0000256" key="3">
    <source>
        <dbReference type="RuleBase" id="RU004508"/>
    </source>
</evidence>
<dbReference type="RefSeq" id="WP_025977460.1">
    <property type="nucleotide sequence ID" value="NZ_CP015614.1"/>
</dbReference>
<dbReference type="OrthoDB" id="9768668at2"/>
<sequence length="385" mass="41029">MTIPFIDLLSQRRRIGATIDAALLEVAASGQYIMGPAVGAFEHALCDFGQAPHTLSCSNGTDALVLLMMAWDVGPGDAVFCPAFTFAATAEVVALAGATPVFIDIRPDTWTIDPDHLRAAVEAVEREGVLKPRAVIAVDLFGQPADYPALSAITQQYGIKLIADSAQGFGCTLNGQHPIHWADATTLSFFPAKPLGAYGDGGAVLMKEAALMDHLVSLRVHGQATAADPAAQGFAHDPKYLNPRLGMNGRLDTLQAAVLLEKLKIFPDEIERRNRIAEHYVQGLAGHVAATPVVIPGGRSVWAQFTVEHDDRDALAAHLKAEGVPTAVYYPIPLHRQPAYRQHPVGPGGLAVTEAKAERVISLPMSAYLDEAVQDRVIAAVASFD</sequence>
<accession>A0A172Y3Y9</accession>
<dbReference type="STRING" id="588932.DA69_03370"/>
<dbReference type="GO" id="GO:0030170">
    <property type="term" value="F:pyridoxal phosphate binding"/>
    <property type="evidence" value="ECO:0007669"/>
    <property type="project" value="TreeGrafter"/>
</dbReference>
<keyword evidence="4" id="KW-0032">Aminotransferase</keyword>
<dbReference type="InterPro" id="IPR000653">
    <property type="entry name" value="DegT/StrS_aminotransferase"/>
</dbReference>
<organism evidence="4 5">
    <name type="scientific">Brevundimonas naejangsanensis</name>
    <dbReference type="NCBI Taxonomy" id="588932"/>
    <lineage>
        <taxon>Bacteria</taxon>
        <taxon>Pseudomonadati</taxon>
        <taxon>Pseudomonadota</taxon>
        <taxon>Alphaproteobacteria</taxon>
        <taxon>Caulobacterales</taxon>
        <taxon>Caulobacteraceae</taxon>
        <taxon>Brevundimonas</taxon>
    </lineage>
</organism>
<dbReference type="CDD" id="cd00616">
    <property type="entry name" value="AHBA_syn"/>
    <property type="match status" value="1"/>
</dbReference>
<dbReference type="KEGG" id="bne:DA69_03370"/>
<dbReference type="eggNOG" id="COG0399">
    <property type="taxonomic scope" value="Bacteria"/>
</dbReference>
<proteinExistence type="inferred from homology"/>
<dbReference type="Gene3D" id="3.40.640.10">
    <property type="entry name" value="Type I PLP-dependent aspartate aminotransferase-like (Major domain)"/>
    <property type="match status" value="1"/>
</dbReference>